<comment type="caution">
    <text evidence="1">The sequence shown here is derived from an EMBL/GenBank/DDBJ whole genome shotgun (WGS) entry which is preliminary data.</text>
</comment>
<gene>
    <name evidence="1" type="ORF">MHBO_004065</name>
</gene>
<accession>A0ABV2AS99</accession>
<protein>
    <submittedName>
        <fullName evidence="1">Uncharacterized protein</fullName>
    </submittedName>
</protein>
<evidence type="ECO:0000313" key="2">
    <source>
        <dbReference type="Proteomes" id="UP001439008"/>
    </source>
</evidence>
<sequence>MYKAKLCQNSLLETGNECVSENNFRIFLSNGNVYSILNDICSDCINTIVHVTIMMILG</sequence>
<proteinExistence type="predicted"/>
<keyword evidence="2" id="KW-1185">Reference proteome</keyword>
<dbReference type="Proteomes" id="UP001439008">
    <property type="component" value="Unassembled WGS sequence"/>
</dbReference>
<reference evidence="1 2" key="1">
    <citation type="journal article" date="2024" name="BMC Biol.">
        <title>Comparative genomics of Ascetosporea gives new insight into the evolutionary basis for animal parasitism in Rhizaria.</title>
        <authorList>
            <person name="Hiltunen Thoren M."/>
            <person name="Onut-Brannstrom I."/>
            <person name="Alfjorden A."/>
            <person name="Peckova H."/>
            <person name="Swords F."/>
            <person name="Hooper C."/>
            <person name="Holzer A.S."/>
            <person name="Bass D."/>
            <person name="Burki F."/>
        </authorList>
    </citation>
    <scope>NUCLEOTIDE SEQUENCE [LARGE SCALE GENOMIC DNA]</scope>
    <source>
        <strain evidence="1">20-A016</strain>
    </source>
</reference>
<evidence type="ECO:0000313" key="1">
    <source>
        <dbReference type="EMBL" id="MES1922550.1"/>
    </source>
</evidence>
<organism evidence="1 2">
    <name type="scientific">Bonamia ostreae</name>
    <dbReference type="NCBI Taxonomy" id="126728"/>
    <lineage>
        <taxon>Eukaryota</taxon>
        <taxon>Sar</taxon>
        <taxon>Rhizaria</taxon>
        <taxon>Endomyxa</taxon>
        <taxon>Ascetosporea</taxon>
        <taxon>Haplosporida</taxon>
        <taxon>Bonamia</taxon>
    </lineage>
</organism>
<name>A0ABV2AS99_9EUKA</name>
<dbReference type="EMBL" id="JBDODL010003072">
    <property type="protein sequence ID" value="MES1922550.1"/>
    <property type="molecule type" value="Genomic_DNA"/>
</dbReference>